<protein>
    <submittedName>
        <fullName evidence="3">Uncharacterized protein</fullName>
    </submittedName>
</protein>
<name>A0A7S2WDI0_9STRA</name>
<dbReference type="AlphaFoldDB" id="A0A7S2WDI0"/>
<organism evidence="3">
    <name type="scientific">Mucochytrium quahogii</name>
    <dbReference type="NCBI Taxonomy" id="96639"/>
    <lineage>
        <taxon>Eukaryota</taxon>
        <taxon>Sar</taxon>
        <taxon>Stramenopiles</taxon>
        <taxon>Bigyra</taxon>
        <taxon>Labyrinthulomycetes</taxon>
        <taxon>Thraustochytrida</taxon>
        <taxon>Thraustochytriidae</taxon>
        <taxon>Mucochytrium</taxon>
    </lineage>
</organism>
<feature type="region of interest" description="Disordered" evidence="1">
    <location>
        <begin position="1"/>
        <end position="56"/>
    </location>
</feature>
<evidence type="ECO:0000256" key="2">
    <source>
        <dbReference type="SAM" id="Phobius"/>
    </source>
</evidence>
<feature type="transmembrane region" description="Helical" evidence="2">
    <location>
        <begin position="65"/>
        <end position="84"/>
    </location>
</feature>
<evidence type="ECO:0000256" key="1">
    <source>
        <dbReference type="SAM" id="MobiDB-lite"/>
    </source>
</evidence>
<dbReference type="EMBL" id="HBHK01011798">
    <property type="protein sequence ID" value="CAD9681748.1"/>
    <property type="molecule type" value="Transcribed_RNA"/>
</dbReference>
<feature type="compositionally biased region" description="Basic and acidic residues" evidence="1">
    <location>
        <begin position="1"/>
        <end position="12"/>
    </location>
</feature>
<feature type="compositionally biased region" description="Basic residues" evidence="1">
    <location>
        <begin position="25"/>
        <end position="49"/>
    </location>
</feature>
<keyword evidence="2" id="KW-0472">Membrane</keyword>
<reference evidence="3" key="1">
    <citation type="submission" date="2021-01" db="EMBL/GenBank/DDBJ databases">
        <authorList>
            <person name="Corre E."/>
            <person name="Pelletier E."/>
            <person name="Niang G."/>
            <person name="Scheremetjew M."/>
            <person name="Finn R."/>
            <person name="Kale V."/>
            <person name="Holt S."/>
            <person name="Cochrane G."/>
            <person name="Meng A."/>
            <person name="Brown T."/>
            <person name="Cohen L."/>
        </authorList>
    </citation>
    <scope>NUCLEOTIDE SEQUENCE</scope>
    <source>
        <strain evidence="3">NY070348D</strain>
    </source>
</reference>
<accession>A0A7S2WDI0</accession>
<proteinExistence type="predicted"/>
<gene>
    <name evidence="3" type="ORF">QSP1433_LOCUS7418</name>
</gene>
<keyword evidence="2" id="KW-0812">Transmembrane</keyword>
<evidence type="ECO:0000313" key="3">
    <source>
        <dbReference type="EMBL" id="CAD9681748.1"/>
    </source>
</evidence>
<feature type="compositionally biased region" description="Acidic residues" evidence="1">
    <location>
        <begin position="306"/>
        <end position="332"/>
    </location>
</feature>
<sequence length="332" mass="37434">MDEFKIDFEKLDGPATTSGVGSGSRKSKSKAKSNRVKRKSSGSGKRLKRSNSCDSEADTPAWRQVFLVVYTTLSLVLALIISILRGSEQRNNARKNLIKWFKSGLFELKTNTGNSVKILLLLLLLFLVSLPLCGFQVVPRGANPSRLRVIFFEQKSEIPKAEATSEENDEEIIGSPEPAEKKKITKKLEIKFACDEVECIEKCASKTTKKCKQSESCMKDRVRACKKKCRKARCEHRCKIDPQIGYVEREMKLDKCKDECGLGNGKCIEKCEKEFQTCKSRCAERRKKFVCDKQPEIQFPVPGGNTEEEDSGDNEPEEGEQDIADEPDDEEI</sequence>
<feature type="transmembrane region" description="Helical" evidence="2">
    <location>
        <begin position="118"/>
        <end position="138"/>
    </location>
</feature>
<feature type="region of interest" description="Disordered" evidence="1">
    <location>
        <begin position="296"/>
        <end position="332"/>
    </location>
</feature>
<keyword evidence="2" id="KW-1133">Transmembrane helix</keyword>